<feature type="signal peptide" evidence="1">
    <location>
        <begin position="1"/>
        <end position="22"/>
    </location>
</feature>
<feature type="chain" id="PRO_5043868647" description="DUF5689 domain-containing protein" evidence="1">
    <location>
        <begin position="23"/>
        <end position="463"/>
    </location>
</feature>
<name>A0AAW7DNK4_9FLAO</name>
<proteinExistence type="predicted"/>
<comment type="caution">
    <text evidence="3">The sequence shown here is derived from an EMBL/GenBank/DDBJ whole genome shotgun (WGS) entry which is preliminary data.</text>
</comment>
<reference evidence="3" key="2">
    <citation type="journal article" date="2022" name="Sci. Total Environ.">
        <title>Prevalence, transmission, and molecular epidemiology of tet(X)-positive bacteria among humans, animals, and environmental niches in China: An epidemiological, and genomic-based study.</title>
        <authorList>
            <person name="Dong N."/>
            <person name="Zeng Y."/>
            <person name="Cai C."/>
            <person name="Sun C."/>
            <person name="Lu J."/>
            <person name="Liu C."/>
            <person name="Zhou H."/>
            <person name="Sun Q."/>
            <person name="Shu L."/>
            <person name="Wang H."/>
            <person name="Wang Y."/>
            <person name="Wang S."/>
            <person name="Wu C."/>
            <person name="Chan E.W."/>
            <person name="Chen G."/>
            <person name="Shen Z."/>
            <person name="Chen S."/>
            <person name="Zhang R."/>
        </authorList>
    </citation>
    <scope>NUCLEOTIDE SEQUENCE</scope>
    <source>
        <strain evidence="3">210</strain>
    </source>
</reference>
<evidence type="ECO:0000313" key="3">
    <source>
        <dbReference type="EMBL" id="MDM1552749.1"/>
    </source>
</evidence>
<keyword evidence="1" id="KW-0732">Signal</keyword>
<evidence type="ECO:0000256" key="1">
    <source>
        <dbReference type="SAM" id="SignalP"/>
    </source>
</evidence>
<gene>
    <name evidence="3" type="ORF">HX095_16225</name>
</gene>
<dbReference type="Pfam" id="PF18942">
    <property type="entry name" value="DUF5689"/>
    <property type="match status" value="1"/>
</dbReference>
<dbReference type="PROSITE" id="PS51257">
    <property type="entry name" value="PROKAR_LIPOPROTEIN"/>
    <property type="match status" value="1"/>
</dbReference>
<evidence type="ECO:0000259" key="2">
    <source>
        <dbReference type="Pfam" id="PF18942"/>
    </source>
</evidence>
<protein>
    <recommendedName>
        <fullName evidence="2">DUF5689 domain-containing protein</fullName>
    </recommendedName>
</protein>
<dbReference type="RefSeq" id="WP_286487140.1">
    <property type="nucleotide sequence ID" value="NZ_JACALR010000008.1"/>
</dbReference>
<dbReference type="Proteomes" id="UP001173578">
    <property type="component" value="Unassembled WGS sequence"/>
</dbReference>
<evidence type="ECO:0000313" key="4">
    <source>
        <dbReference type="Proteomes" id="UP001173578"/>
    </source>
</evidence>
<organism evidence="3 4">
    <name type="scientific">Empedobacter falsenii</name>
    <dbReference type="NCBI Taxonomy" id="343874"/>
    <lineage>
        <taxon>Bacteria</taxon>
        <taxon>Pseudomonadati</taxon>
        <taxon>Bacteroidota</taxon>
        <taxon>Flavobacteriia</taxon>
        <taxon>Flavobacteriales</taxon>
        <taxon>Weeksellaceae</taxon>
        <taxon>Empedobacter</taxon>
    </lineage>
</organism>
<reference evidence="3" key="1">
    <citation type="submission" date="2020-06" db="EMBL/GenBank/DDBJ databases">
        <authorList>
            <person name="Dong N."/>
        </authorList>
    </citation>
    <scope>NUCLEOTIDE SEQUENCE</scope>
    <source>
        <strain evidence="3">210</strain>
    </source>
</reference>
<sequence>MNTISKLTIAGVLSLGLFTAQSCVQDDDYATPPIECNLPSPNISLADLVSKVTAGSIKLDANKAIAEDLIVQAYVISSDETGNFYKTISLQDKVENPTIGIQIEIDGSNLYNSYPLGAQVQINLKGLIVANDRGVMKIGSVDPQYTVGRIPSAVMSTYMVKTCEAIQMIKPKVVSSLTDALKPENLNTLVTIEGVQFSDPDGDKTYGVSGTTVNRVIVDKKGKETDLRNSGYATWYADALPKKSGSITVVVSRYNSTYQVFIRDTKDVKFDQDRFTTGGGGTTPGAEAANLLFKGSDFNVWADFLASINTSFGLKGYATSGVGLGRDNSNGLQIKGTPDANDYVFTAINTLTPASTSKKITFYVKGTSAKSLSLNVYRAAGGYDVYNVGDLSSSVTLTKAALNSSNNGTNSYTGTIDTKGEWVLVTLDLTGVDLMKTSGQDVFALKVGSKSAYDLVIDNIKID</sequence>
<dbReference type="EMBL" id="JACALR010000008">
    <property type="protein sequence ID" value="MDM1552749.1"/>
    <property type="molecule type" value="Genomic_DNA"/>
</dbReference>
<accession>A0AAW7DNK4</accession>
<dbReference type="AlphaFoldDB" id="A0AAW7DNK4"/>
<feature type="domain" description="DUF5689" evidence="2">
    <location>
        <begin position="41"/>
        <end position="268"/>
    </location>
</feature>
<dbReference type="InterPro" id="IPR043744">
    <property type="entry name" value="DUF5689"/>
</dbReference>